<keyword evidence="8" id="KW-0964">Secreted</keyword>
<dbReference type="CDD" id="cd03860">
    <property type="entry name" value="M14_CP_A-B_like"/>
    <property type="match status" value="1"/>
</dbReference>
<dbReference type="PROSITE" id="PS00133">
    <property type="entry name" value="CARBOXYPEPT_ZN_2"/>
    <property type="match status" value="1"/>
</dbReference>
<evidence type="ECO:0000313" key="29">
    <source>
        <dbReference type="EnsemblMetazoa" id="GMOY003280-PA"/>
    </source>
</evidence>
<dbReference type="Gene3D" id="1.10.287.820">
    <property type="entry name" value="Acid-sensing ion channel domain"/>
    <property type="match status" value="1"/>
</dbReference>
<dbReference type="PhylomeDB" id="A0A1B0FHN4"/>
<keyword evidence="23 27" id="KW-0407">Ion channel</keyword>
<dbReference type="PROSITE" id="PS52035">
    <property type="entry name" value="PEPTIDASE_M14"/>
    <property type="match status" value="1"/>
</dbReference>
<keyword evidence="22 27" id="KW-0739">Sodium transport</keyword>
<proteinExistence type="inferred from homology"/>
<evidence type="ECO:0000256" key="19">
    <source>
        <dbReference type="ARBA" id="ARBA00023065"/>
    </source>
</evidence>
<evidence type="ECO:0000256" key="8">
    <source>
        <dbReference type="ARBA" id="ARBA00022525"/>
    </source>
</evidence>
<evidence type="ECO:0000256" key="9">
    <source>
        <dbReference type="ARBA" id="ARBA00022645"/>
    </source>
</evidence>
<evidence type="ECO:0000256" key="11">
    <source>
        <dbReference type="ARBA" id="ARBA00022692"/>
    </source>
</evidence>
<evidence type="ECO:0000256" key="3">
    <source>
        <dbReference type="ARBA" id="ARBA00004613"/>
    </source>
</evidence>
<keyword evidence="9" id="KW-0121">Carboxypeptidase</keyword>
<dbReference type="GO" id="GO:0005272">
    <property type="term" value="F:sodium channel activity"/>
    <property type="evidence" value="ECO:0007669"/>
    <property type="project" value="UniProtKB-KW"/>
</dbReference>
<evidence type="ECO:0000256" key="17">
    <source>
        <dbReference type="ARBA" id="ARBA00023049"/>
    </source>
</evidence>
<feature type="active site" description="Proton donor/acceptor" evidence="26">
    <location>
        <position position="675"/>
    </location>
</feature>
<dbReference type="InterPro" id="IPR001873">
    <property type="entry name" value="ENaC"/>
</dbReference>
<dbReference type="Pfam" id="PF00858">
    <property type="entry name" value="ASC"/>
    <property type="match status" value="1"/>
</dbReference>
<name>A0A1B0FHN4_GLOMM</name>
<comment type="cofactor">
    <cofactor evidence="1">
        <name>Zn(2+)</name>
        <dbReference type="ChEBI" id="CHEBI:29105"/>
    </cofactor>
</comment>
<dbReference type="FunFam" id="3.40.630.10:FF:000040">
    <property type="entry name" value="zinc carboxypeptidase"/>
    <property type="match status" value="1"/>
</dbReference>
<evidence type="ECO:0000256" key="16">
    <source>
        <dbReference type="ARBA" id="ARBA00022989"/>
    </source>
</evidence>
<evidence type="ECO:0000256" key="4">
    <source>
        <dbReference type="ARBA" id="ARBA00005988"/>
    </source>
</evidence>
<dbReference type="SUPFAM" id="SSF54897">
    <property type="entry name" value="Protease propeptides/inhibitors"/>
    <property type="match status" value="1"/>
</dbReference>
<keyword evidence="30" id="KW-1185">Reference proteome</keyword>
<dbReference type="GO" id="GO:0004181">
    <property type="term" value="F:metallocarboxypeptidase activity"/>
    <property type="evidence" value="ECO:0007669"/>
    <property type="project" value="InterPro"/>
</dbReference>
<evidence type="ECO:0000256" key="1">
    <source>
        <dbReference type="ARBA" id="ARBA00001947"/>
    </source>
</evidence>
<dbReference type="AlphaFoldDB" id="A0A1B0FHN4"/>
<keyword evidence="10" id="KW-0645">Protease</keyword>
<dbReference type="Proteomes" id="UP000092444">
    <property type="component" value="Unassembled WGS sequence"/>
</dbReference>
<evidence type="ECO:0000256" key="10">
    <source>
        <dbReference type="ARBA" id="ARBA00022670"/>
    </source>
</evidence>
<sequence>MDKVEESMQPASRACRPVIKIIKEFSKSQEEFTYGLKKIHYQIPKRPYRVTGCGYTTGLTLLLDPMVDDYIANGFSGYGFSLVIHDPYNMPDENAETKLVISSTESFIRISPESTYATESVREMDVNLRNCLFTNERILRISQRYSFINCLAECRLNYAQKKCKCALVTENLFKDENKTECGLKEHHCLMENKEIFNKVLNDFNKTLLPIQSPSALKFPCNCRPDCEFNRYTSELSSGKLNVKLSVNELSENKKPVAYKSDNILLHAFFDGLMATRYQRDIYTTGLSDLVIWNRSEEMFSKFTLIFALCLIAVACRGERARYDNYRVYKVIASNEEKLKILKDLESASDSIMFLDGVHSLNKAISVVVAPHKVPDFLHVLGQWEIQYDLVETNLQHQLEESYKQVAKVRSGAYGWTQYHELEDTYKWLQSLASEYPGVVTIVEAGKTYEGRSILGVKISKGQSPKPGVFVEAGIHAREWISAATATYLINELLTSDVEAIKQMADNYDWYVFPHANPDGFVYTHTTDRMWRKTRTPYEKGCFGADPNRNWGFHWNSVGSSNKPCSDTYAGPSAFSEVETRTFSEYIQTLKGKISLYISFHAFSQLLLYPYGHTADLPENHEDLKQVFDVTVNAVGKRYGTTYTGGNIYDAIYPASGASIDWAYANMDTKMSFCFELRPGPNAGIVGFNLPASQIKPNGEEIMDSLVAMVNEIEKLGYFK</sequence>
<evidence type="ECO:0000256" key="25">
    <source>
        <dbReference type="ARBA" id="ARBA00069039"/>
    </source>
</evidence>
<keyword evidence="14" id="KW-0378">Hydrolase</keyword>
<keyword evidence="16" id="KW-1133">Transmembrane helix</keyword>
<dbReference type="Gene3D" id="3.30.70.340">
    <property type="entry name" value="Metallocarboxypeptidase-like"/>
    <property type="match status" value="1"/>
</dbReference>
<keyword evidence="20" id="KW-0472">Membrane</keyword>
<comment type="function">
    <text evidence="24">Involved in the digestion of the blood meal.</text>
</comment>
<dbReference type="EMBL" id="CCAG010020379">
    <property type="status" value="NOT_ANNOTATED_CDS"/>
    <property type="molecule type" value="Genomic_DNA"/>
</dbReference>
<dbReference type="EnsemblMetazoa" id="GMOY003280-RA">
    <property type="protein sequence ID" value="GMOY003280-PA"/>
    <property type="gene ID" value="GMOY003280"/>
</dbReference>
<evidence type="ECO:0000256" key="5">
    <source>
        <dbReference type="ARBA" id="ARBA00007193"/>
    </source>
</evidence>
<dbReference type="Pfam" id="PF02244">
    <property type="entry name" value="Propep_M14"/>
    <property type="match status" value="1"/>
</dbReference>
<keyword evidence="18" id="KW-0915">Sodium</keyword>
<keyword evidence="11 27" id="KW-0812">Transmembrane</keyword>
<evidence type="ECO:0000256" key="20">
    <source>
        <dbReference type="ARBA" id="ARBA00023136"/>
    </source>
</evidence>
<organism evidence="29 30">
    <name type="scientific">Glossina morsitans morsitans</name>
    <name type="common">Savannah tsetse fly</name>
    <dbReference type="NCBI Taxonomy" id="37546"/>
    <lineage>
        <taxon>Eukaryota</taxon>
        <taxon>Metazoa</taxon>
        <taxon>Ecdysozoa</taxon>
        <taxon>Arthropoda</taxon>
        <taxon>Hexapoda</taxon>
        <taxon>Insecta</taxon>
        <taxon>Pterygota</taxon>
        <taxon>Neoptera</taxon>
        <taxon>Endopterygota</taxon>
        <taxon>Diptera</taxon>
        <taxon>Brachycera</taxon>
        <taxon>Muscomorpha</taxon>
        <taxon>Hippoboscoidea</taxon>
        <taxon>Glossinidae</taxon>
        <taxon>Glossina</taxon>
    </lineage>
</organism>
<dbReference type="GO" id="GO:0005615">
    <property type="term" value="C:extracellular space"/>
    <property type="evidence" value="ECO:0007669"/>
    <property type="project" value="TreeGrafter"/>
</dbReference>
<evidence type="ECO:0000256" key="27">
    <source>
        <dbReference type="RuleBase" id="RU000679"/>
    </source>
</evidence>
<dbReference type="InterPro" id="IPR036990">
    <property type="entry name" value="M14A-like_propep"/>
</dbReference>
<evidence type="ECO:0000256" key="2">
    <source>
        <dbReference type="ARBA" id="ARBA00004141"/>
    </source>
</evidence>
<dbReference type="PROSITE" id="PS00132">
    <property type="entry name" value="CARBOXYPEPT_ZN_1"/>
    <property type="match status" value="1"/>
</dbReference>
<keyword evidence="15" id="KW-0862">Zinc</keyword>
<comment type="similarity">
    <text evidence="5 27">Belongs to the amiloride-sensitive sodium channel (TC 1.A.6) family.</text>
</comment>
<dbReference type="InterPro" id="IPR000834">
    <property type="entry name" value="Peptidase_M14"/>
</dbReference>
<dbReference type="PANTHER" id="PTHR11705:SF156">
    <property type="entry name" value="RH39904P-RELATED"/>
    <property type="match status" value="1"/>
</dbReference>
<evidence type="ECO:0000256" key="6">
    <source>
        <dbReference type="ARBA" id="ARBA00022448"/>
    </source>
</evidence>
<evidence type="ECO:0000256" key="22">
    <source>
        <dbReference type="ARBA" id="ARBA00023201"/>
    </source>
</evidence>
<dbReference type="SMART" id="SM00631">
    <property type="entry name" value="Zn_pept"/>
    <property type="match status" value="1"/>
</dbReference>
<evidence type="ECO:0000256" key="26">
    <source>
        <dbReference type="PROSITE-ProRule" id="PRU01379"/>
    </source>
</evidence>
<keyword evidence="17" id="KW-0482">Metalloprotease</keyword>
<feature type="domain" description="Peptidase M14" evidence="28">
    <location>
        <begin position="417"/>
        <end position="712"/>
    </location>
</feature>
<keyword evidence="21" id="KW-1015">Disulfide bond</keyword>
<evidence type="ECO:0000256" key="18">
    <source>
        <dbReference type="ARBA" id="ARBA00023053"/>
    </source>
</evidence>
<dbReference type="PANTHER" id="PTHR11705">
    <property type="entry name" value="PROTEASE FAMILY M14 CARBOXYPEPTIDASE A,B"/>
    <property type="match status" value="1"/>
</dbReference>
<dbReference type="GO" id="GO:0008270">
    <property type="term" value="F:zinc ion binding"/>
    <property type="evidence" value="ECO:0007669"/>
    <property type="project" value="InterPro"/>
</dbReference>
<dbReference type="STRING" id="37546.A0A1B0FHN4"/>
<comment type="similarity">
    <text evidence="4 26">Belongs to the peptidase M14 family.</text>
</comment>
<evidence type="ECO:0000256" key="7">
    <source>
        <dbReference type="ARBA" id="ARBA00022461"/>
    </source>
</evidence>
<dbReference type="Gene3D" id="3.40.630.10">
    <property type="entry name" value="Zn peptidases"/>
    <property type="match status" value="1"/>
</dbReference>
<keyword evidence="19 27" id="KW-0406">Ion transport</keyword>
<dbReference type="GO" id="GO:0006508">
    <property type="term" value="P:proteolysis"/>
    <property type="evidence" value="ECO:0007669"/>
    <property type="project" value="UniProtKB-KW"/>
</dbReference>
<reference evidence="29" key="1">
    <citation type="submission" date="2020-05" db="UniProtKB">
        <authorList>
            <consortium name="EnsemblMetazoa"/>
        </authorList>
    </citation>
    <scope>IDENTIFICATION</scope>
    <source>
        <strain evidence="29">Yale</strain>
    </source>
</reference>
<keyword evidence="6 27" id="KW-0813">Transport</keyword>
<accession>A0A1B0FHN4</accession>
<dbReference type="Pfam" id="PF00246">
    <property type="entry name" value="Peptidase_M14"/>
    <property type="match status" value="1"/>
</dbReference>
<dbReference type="InterPro" id="IPR057247">
    <property type="entry name" value="CARBOXYPEPT_ZN_2"/>
</dbReference>
<evidence type="ECO:0000256" key="15">
    <source>
        <dbReference type="ARBA" id="ARBA00022833"/>
    </source>
</evidence>
<keyword evidence="13" id="KW-0732">Signal</keyword>
<evidence type="ECO:0000256" key="13">
    <source>
        <dbReference type="ARBA" id="ARBA00022729"/>
    </source>
</evidence>
<evidence type="ECO:0000256" key="23">
    <source>
        <dbReference type="ARBA" id="ARBA00023303"/>
    </source>
</evidence>
<keyword evidence="7 27" id="KW-0894">Sodium channel</keyword>
<dbReference type="GO" id="GO:0016020">
    <property type="term" value="C:membrane"/>
    <property type="evidence" value="ECO:0007669"/>
    <property type="project" value="UniProtKB-SubCell"/>
</dbReference>
<comment type="subcellular location">
    <subcellularLocation>
        <location evidence="2">Membrane</location>
        <topology evidence="2">Multi-pass membrane protein</topology>
    </subcellularLocation>
    <subcellularLocation>
        <location evidence="3">Secreted</location>
    </subcellularLocation>
</comment>
<dbReference type="SUPFAM" id="SSF53187">
    <property type="entry name" value="Zn-dependent exopeptidases"/>
    <property type="match status" value="1"/>
</dbReference>
<keyword evidence="12" id="KW-0479">Metal-binding</keyword>
<evidence type="ECO:0000256" key="14">
    <source>
        <dbReference type="ARBA" id="ARBA00022801"/>
    </source>
</evidence>
<evidence type="ECO:0000256" key="21">
    <source>
        <dbReference type="ARBA" id="ARBA00023157"/>
    </source>
</evidence>
<dbReference type="InterPro" id="IPR003146">
    <property type="entry name" value="M14A_act_pep"/>
</dbReference>
<dbReference type="InterPro" id="IPR057246">
    <property type="entry name" value="CARBOXYPEPT_ZN_1"/>
</dbReference>
<protein>
    <recommendedName>
        <fullName evidence="25">Zinc carboxypeptidase A 1</fullName>
    </recommendedName>
</protein>
<dbReference type="FunFam" id="3.30.70.340:FF:000002">
    <property type="entry name" value="Carboxypeptidase A"/>
    <property type="match status" value="1"/>
</dbReference>
<evidence type="ECO:0000256" key="12">
    <source>
        <dbReference type="ARBA" id="ARBA00022723"/>
    </source>
</evidence>
<evidence type="ECO:0000313" key="30">
    <source>
        <dbReference type="Proteomes" id="UP000092444"/>
    </source>
</evidence>
<evidence type="ECO:0000259" key="28">
    <source>
        <dbReference type="PROSITE" id="PS52035"/>
    </source>
</evidence>
<dbReference type="PRINTS" id="PR00765">
    <property type="entry name" value="CRBOXYPTASEA"/>
</dbReference>
<evidence type="ECO:0000256" key="24">
    <source>
        <dbReference type="ARBA" id="ARBA00057299"/>
    </source>
</evidence>